<accession>A0A6N2TF08</accession>
<proteinExistence type="predicted"/>
<protein>
    <submittedName>
        <fullName evidence="1">Uncharacterized protein</fullName>
    </submittedName>
</protein>
<reference evidence="1" key="1">
    <citation type="submission" date="2019-11" db="EMBL/GenBank/DDBJ databases">
        <authorList>
            <person name="Feng L."/>
        </authorList>
    </citation>
    <scope>NUCLEOTIDE SEQUENCE</scope>
    <source>
        <strain evidence="1">AMuciniphilaLFYP55</strain>
    </source>
</reference>
<gene>
    <name evidence="1" type="ORF">AMLFYP55_00383</name>
</gene>
<dbReference type="AlphaFoldDB" id="A0A6N2TF08"/>
<organism evidence="1">
    <name type="scientific">Akkermansia muciniphila</name>
    <dbReference type="NCBI Taxonomy" id="239935"/>
    <lineage>
        <taxon>Bacteria</taxon>
        <taxon>Pseudomonadati</taxon>
        <taxon>Verrucomicrobiota</taxon>
        <taxon>Verrucomicrobiia</taxon>
        <taxon>Verrucomicrobiales</taxon>
        <taxon>Akkermansiaceae</taxon>
        <taxon>Akkermansia</taxon>
    </lineage>
</organism>
<evidence type="ECO:0000313" key="1">
    <source>
        <dbReference type="EMBL" id="VYT04260.1"/>
    </source>
</evidence>
<dbReference type="EMBL" id="CACRSS010000015">
    <property type="protein sequence ID" value="VYT04260.1"/>
    <property type="molecule type" value="Genomic_DNA"/>
</dbReference>
<name>A0A6N2TF08_9BACT</name>
<sequence>MFSDLFYKKLAYYKEHRKRIESEHFPYDIRAFIYPYDSPPHFTTFAI</sequence>